<protein>
    <submittedName>
        <fullName evidence="2">Uncharacterized protein</fullName>
    </submittedName>
</protein>
<reference evidence="2 3" key="1">
    <citation type="journal article" date="2013" name="BMC Genomics">
        <title>Genomics-driven discovery of the pneumocandin biosynthetic gene cluster in the fungus Glarea lozoyensis.</title>
        <authorList>
            <person name="Chen L."/>
            <person name="Yue Q."/>
            <person name="Zhang X."/>
            <person name="Xiang M."/>
            <person name="Wang C."/>
            <person name="Li S."/>
            <person name="Che Y."/>
            <person name="Ortiz-Lopez F.J."/>
            <person name="Bills G.F."/>
            <person name="Liu X."/>
            <person name="An Z."/>
        </authorList>
    </citation>
    <scope>NUCLEOTIDE SEQUENCE [LARGE SCALE GENOMIC DNA]</scope>
    <source>
        <strain evidence="3">ATCC 20868 / MF5171</strain>
    </source>
</reference>
<dbReference type="OrthoDB" id="10253919at2759"/>
<feature type="region of interest" description="Disordered" evidence="1">
    <location>
        <begin position="378"/>
        <end position="398"/>
    </location>
</feature>
<dbReference type="KEGG" id="glz:GLAREA_03952"/>
<dbReference type="RefSeq" id="XP_008082396.1">
    <property type="nucleotide sequence ID" value="XM_008084205.1"/>
</dbReference>
<accession>S3CZE7</accession>
<keyword evidence="3" id="KW-1185">Reference proteome</keyword>
<dbReference type="HOGENOM" id="CLU_035126_0_0_1"/>
<dbReference type="eggNOG" id="ENOG502RQ2V">
    <property type="taxonomic scope" value="Eukaryota"/>
</dbReference>
<evidence type="ECO:0000313" key="3">
    <source>
        <dbReference type="Proteomes" id="UP000016922"/>
    </source>
</evidence>
<gene>
    <name evidence="2" type="ORF">GLAREA_03952</name>
</gene>
<dbReference type="Proteomes" id="UP000016922">
    <property type="component" value="Unassembled WGS sequence"/>
</dbReference>
<sequence length="427" mass="47008">MSANTSTLPQFNSPADLKELNESNQKIWSEKFIAQWMNDEIAGNVQGPYEKRDPLTQFFNGTLVPYDTTQQPAAITWIGFPNLVAVKFGGSDDLRWKVADSSRIFQDEYLEWSLSRDANNNIATVVFTCEAPEYWQFYSYVQQADAISSIKKMNDLDLSPTEEADLFLTPFDDPTNRQKWLYNPTNPYNFGTNTGKIIHLIQPANTLGAEIDIAAQATVIRKDSKGQVVTNSDQLIKCSKYGNPNRNSDPTIGSQINGLARQGNSLSISDPVALYMHKFDSGKFRLDASGNRDGDSDNMIPVPESWFEFQRGDIKKSQGLRLRIQNNTGLKTNDGSRLLTVSDLFDKSKSVYVNYGAQFADYITMGVAGVVIPGGKPSEPMSCPAAPTSTAAGSENKPAVDTVKTAVASSSAGPRSTGLFRPGKRFL</sequence>
<organism evidence="2 3">
    <name type="scientific">Glarea lozoyensis (strain ATCC 20868 / MF5171)</name>
    <dbReference type="NCBI Taxonomy" id="1116229"/>
    <lineage>
        <taxon>Eukaryota</taxon>
        <taxon>Fungi</taxon>
        <taxon>Dikarya</taxon>
        <taxon>Ascomycota</taxon>
        <taxon>Pezizomycotina</taxon>
        <taxon>Leotiomycetes</taxon>
        <taxon>Helotiales</taxon>
        <taxon>Helotiaceae</taxon>
        <taxon>Glarea</taxon>
    </lineage>
</organism>
<dbReference type="GeneID" id="19463007"/>
<evidence type="ECO:0000256" key="1">
    <source>
        <dbReference type="SAM" id="MobiDB-lite"/>
    </source>
</evidence>
<dbReference type="OMA" id="EYLEWST"/>
<dbReference type="AlphaFoldDB" id="S3CZE7"/>
<name>S3CZE7_GLAL2</name>
<dbReference type="EMBL" id="KE145363">
    <property type="protein sequence ID" value="EPE30985.1"/>
    <property type="molecule type" value="Genomic_DNA"/>
</dbReference>
<evidence type="ECO:0000313" key="2">
    <source>
        <dbReference type="EMBL" id="EPE30985.1"/>
    </source>
</evidence>
<proteinExistence type="predicted"/>